<organism evidence="1 2">
    <name type="scientific">Glomus cerebriforme</name>
    <dbReference type="NCBI Taxonomy" id="658196"/>
    <lineage>
        <taxon>Eukaryota</taxon>
        <taxon>Fungi</taxon>
        <taxon>Fungi incertae sedis</taxon>
        <taxon>Mucoromycota</taxon>
        <taxon>Glomeromycotina</taxon>
        <taxon>Glomeromycetes</taxon>
        <taxon>Glomerales</taxon>
        <taxon>Glomeraceae</taxon>
        <taxon>Glomus</taxon>
    </lineage>
</organism>
<dbReference type="Pfam" id="PF14441">
    <property type="entry name" value="OTT_1508_deam"/>
    <property type="match status" value="1"/>
</dbReference>
<sequence length="431" mass="50433">MEEQEKEFYSKLQVTRSIKFFVGKKSDKFIGLNKLKLTNNEKFSCDLTTILTRKKEVVAVNLTTHLDSCIINISKNSNWLQEDYQYINKIKECLIKISKYKPMTWEEAFTKHDTRVLIASVFTYCSERFESRLKKLKEDIKNGKNNQYIKSFLEYASISVNINDGKANPLIKSKVCCYYYKNISKNVNIPKDFLKHLRKVGSYMRSLISIISCACNEKYKVLFFNMDLNILKPIITHQPIFSWRNIIQKLIPNFIKYVDFKNAYLSNKIKADRLAIIYDGILECDFIKKDICLHAEMNILNEIINQKKKTRTYIAVSKKCCYLCELYIKFAQEQGYNIIISGAHRKIYNLWKLPSPTDIAFKSNFLSYALEELNRIIQEEVNSILEGLLPELPESDSNKSSINSDQIMLYDKEHNAKLDNVLESVFNFDMS</sequence>
<dbReference type="OrthoDB" id="2324273at2759"/>
<proteinExistence type="predicted"/>
<reference evidence="1 2" key="1">
    <citation type="submission" date="2018-06" db="EMBL/GenBank/DDBJ databases">
        <title>Comparative genomics reveals the genomic features of Rhizophagus irregularis, R. cerebriforme, R. diaphanum and Gigaspora rosea, and their symbiotic lifestyle signature.</title>
        <authorList>
            <person name="Morin E."/>
            <person name="San Clemente H."/>
            <person name="Chen E.C.H."/>
            <person name="De La Providencia I."/>
            <person name="Hainaut M."/>
            <person name="Kuo A."/>
            <person name="Kohler A."/>
            <person name="Murat C."/>
            <person name="Tang N."/>
            <person name="Roy S."/>
            <person name="Loubradou J."/>
            <person name="Henrissat B."/>
            <person name="Grigoriev I.V."/>
            <person name="Corradi N."/>
            <person name="Roux C."/>
            <person name="Martin F.M."/>
        </authorList>
    </citation>
    <scope>NUCLEOTIDE SEQUENCE [LARGE SCALE GENOMIC DNA]</scope>
    <source>
        <strain evidence="1 2">DAOM 227022</strain>
    </source>
</reference>
<dbReference type="InterPro" id="IPR027796">
    <property type="entry name" value="OTT_1508_deam-like"/>
</dbReference>
<evidence type="ECO:0000313" key="1">
    <source>
        <dbReference type="EMBL" id="RIA95317.1"/>
    </source>
</evidence>
<dbReference type="Proteomes" id="UP000265703">
    <property type="component" value="Unassembled WGS sequence"/>
</dbReference>
<comment type="caution">
    <text evidence="1">The sequence shown here is derived from an EMBL/GenBank/DDBJ whole genome shotgun (WGS) entry which is preliminary data.</text>
</comment>
<gene>
    <name evidence="1" type="ORF">C1645_862060</name>
</gene>
<protein>
    <submittedName>
        <fullName evidence="1">Uncharacterized protein</fullName>
    </submittedName>
</protein>
<evidence type="ECO:0000313" key="2">
    <source>
        <dbReference type="Proteomes" id="UP000265703"/>
    </source>
</evidence>
<accession>A0A397TG13</accession>
<dbReference type="EMBL" id="QKYT01000063">
    <property type="protein sequence ID" value="RIA95317.1"/>
    <property type="molecule type" value="Genomic_DNA"/>
</dbReference>
<keyword evidence="2" id="KW-1185">Reference proteome</keyword>
<name>A0A397TG13_9GLOM</name>
<dbReference type="AlphaFoldDB" id="A0A397TG13"/>